<evidence type="ECO:0000256" key="13">
    <source>
        <dbReference type="ARBA" id="ARBA00061570"/>
    </source>
</evidence>
<dbReference type="FunFam" id="1.20.58.760:FF:000001">
    <property type="entry name" value="ATP-dependent zinc metalloprotease FtsH"/>
    <property type="match status" value="1"/>
</dbReference>
<dbReference type="Pfam" id="PF17862">
    <property type="entry name" value="AAA_lid_3"/>
    <property type="match status" value="1"/>
</dbReference>
<organism evidence="18 19">
    <name type="scientific">Paraburkholderia aromaticivorans</name>
    <dbReference type="NCBI Taxonomy" id="2026199"/>
    <lineage>
        <taxon>Bacteria</taxon>
        <taxon>Pseudomonadati</taxon>
        <taxon>Pseudomonadota</taxon>
        <taxon>Betaproteobacteria</taxon>
        <taxon>Burkholderiales</taxon>
        <taxon>Burkholderiaceae</taxon>
        <taxon>Paraburkholderia</taxon>
    </lineage>
</organism>
<dbReference type="AlphaFoldDB" id="A0A248VNG7"/>
<dbReference type="NCBIfam" id="TIGR01241">
    <property type="entry name" value="FtsH_fam"/>
    <property type="match status" value="1"/>
</dbReference>
<evidence type="ECO:0000256" key="5">
    <source>
        <dbReference type="ARBA" id="ARBA00022723"/>
    </source>
</evidence>
<comment type="subunit">
    <text evidence="14">Homohexamer.</text>
</comment>
<dbReference type="RefSeq" id="WP_095420347.1">
    <property type="nucleotide sequence ID" value="NZ_CP022989.1"/>
</dbReference>
<keyword evidence="18" id="KW-0131">Cell cycle</keyword>
<evidence type="ECO:0000256" key="8">
    <source>
        <dbReference type="ARBA" id="ARBA00022833"/>
    </source>
</evidence>
<dbReference type="Pfam" id="PF00004">
    <property type="entry name" value="AAA"/>
    <property type="match status" value="1"/>
</dbReference>
<keyword evidence="8 14" id="KW-0862">Zinc</keyword>
<feature type="transmembrane region" description="Helical" evidence="14">
    <location>
        <begin position="116"/>
        <end position="138"/>
    </location>
</feature>
<dbReference type="InterPro" id="IPR037219">
    <property type="entry name" value="Peptidase_M41-like"/>
</dbReference>
<dbReference type="InterPro" id="IPR041569">
    <property type="entry name" value="AAA_lid_3"/>
</dbReference>
<evidence type="ECO:0000313" key="18">
    <source>
        <dbReference type="EMBL" id="ASW00413.1"/>
    </source>
</evidence>
<dbReference type="EMBL" id="CP022989">
    <property type="protein sequence ID" value="ASW00413.1"/>
    <property type="molecule type" value="Genomic_DNA"/>
</dbReference>
<dbReference type="Gene3D" id="3.40.50.300">
    <property type="entry name" value="P-loop containing nucleotide triphosphate hydrolases"/>
    <property type="match status" value="1"/>
</dbReference>
<feature type="active site" evidence="14">
    <location>
        <position position="433"/>
    </location>
</feature>
<keyword evidence="14" id="KW-1003">Cell membrane</keyword>
<dbReference type="CDD" id="cd19501">
    <property type="entry name" value="RecA-like_FtsH"/>
    <property type="match status" value="1"/>
</dbReference>
<dbReference type="Gene3D" id="1.10.8.60">
    <property type="match status" value="1"/>
</dbReference>
<feature type="compositionally biased region" description="Polar residues" evidence="16">
    <location>
        <begin position="644"/>
        <end position="655"/>
    </location>
</feature>
<dbReference type="FunFam" id="1.10.8.60:FF:000001">
    <property type="entry name" value="ATP-dependent zinc metalloprotease FtsH"/>
    <property type="match status" value="1"/>
</dbReference>
<accession>A0A248VNG7</accession>
<evidence type="ECO:0000256" key="6">
    <source>
        <dbReference type="ARBA" id="ARBA00022741"/>
    </source>
</evidence>
<keyword evidence="3 14" id="KW-0645">Protease</keyword>
<dbReference type="GO" id="GO:0008270">
    <property type="term" value="F:zinc ion binding"/>
    <property type="evidence" value="ECO:0007669"/>
    <property type="project" value="UniProtKB-UniRule"/>
</dbReference>
<feature type="transmembrane region" description="Helical" evidence="14">
    <location>
        <begin position="6"/>
        <end position="27"/>
    </location>
</feature>
<evidence type="ECO:0000256" key="3">
    <source>
        <dbReference type="ARBA" id="ARBA00022670"/>
    </source>
</evidence>
<evidence type="ECO:0000256" key="10">
    <source>
        <dbReference type="ARBA" id="ARBA00022989"/>
    </source>
</evidence>
<dbReference type="SMART" id="SM00382">
    <property type="entry name" value="AAA"/>
    <property type="match status" value="1"/>
</dbReference>
<dbReference type="SUPFAM" id="SSF52540">
    <property type="entry name" value="P-loop containing nucleoside triphosphate hydrolases"/>
    <property type="match status" value="1"/>
</dbReference>
<dbReference type="SUPFAM" id="SSF140990">
    <property type="entry name" value="FtsH protease domain-like"/>
    <property type="match status" value="1"/>
</dbReference>
<dbReference type="GO" id="GO:0004176">
    <property type="term" value="F:ATP-dependent peptidase activity"/>
    <property type="evidence" value="ECO:0007669"/>
    <property type="project" value="InterPro"/>
</dbReference>
<keyword evidence="9 14" id="KW-0067">ATP-binding</keyword>
<keyword evidence="7 14" id="KW-0378">Hydrolase</keyword>
<dbReference type="Pfam" id="PF01434">
    <property type="entry name" value="Peptidase_M41"/>
    <property type="match status" value="1"/>
</dbReference>
<dbReference type="Gene3D" id="1.20.58.760">
    <property type="entry name" value="Peptidase M41"/>
    <property type="match status" value="1"/>
</dbReference>
<dbReference type="InterPro" id="IPR005936">
    <property type="entry name" value="FtsH"/>
</dbReference>
<keyword evidence="4 14" id="KW-0812">Transmembrane</keyword>
<feature type="domain" description="AAA+ ATPase" evidence="17">
    <location>
        <begin position="202"/>
        <end position="341"/>
    </location>
</feature>
<sequence length="655" mass="70266">MNEKSSFTGVLIPLGVIMLLLAQIFLYRQPSEAIAYSDFHRLLVARQLDNLEIGSDQITGSVRMPGAAPLLPASAASGLAANGEPWRFSTVRVSDDHLIEDLAAADVRYTGVADRIGLAAVLGWIVPVLMLAAVWSVFLRGGGGGLRDFSGIGKSKPRIYVAQDTDVTFDDIAGIDEAKAELKQLVEFLRNAERYRRLGGKIPKGVLIVGAPGTGKTLLAKAVAGEAGVPFFSISGSAFVEMFVGVGAARVRDLFEQAQKKAPCIVFIDELDALGKVRGAGVTSGNDEREQTLNQLLVEMDGFQPNSGVIILAATNRPETLDPALLRPGRFDRHIAIDRPDLNGRRQILLVHVKKVTLAADVDLAEIASRTPGFAGADLANVVNEAALHAAELDKAAVDMADFDEAIDRAMTGMERRSRVMNEQEKITIAYHEAGHALVALSRPHCDPVKKVSIIPRGVAALGYTQQVPTEDRYVLRKSELLDRLDAYLGGRVAEEIVFGDVSTGAENDLDRATTLVRHMVTRYGMSEPLGLFTFDSSDPGLAYPSAAGRGERFSESTAKLVDDEVRRALAEAHERVTRTLADRREQLDRIARRLLECEVLDEACLLQLMAGGAVPATAPQQGAPDEPGVMQGVSGSAAPEAQTEGSSSPVAQHG</sequence>
<dbReference type="PANTHER" id="PTHR23076:SF97">
    <property type="entry name" value="ATP-DEPENDENT ZINC METALLOPROTEASE YME1L1"/>
    <property type="match status" value="1"/>
</dbReference>
<evidence type="ECO:0000256" key="16">
    <source>
        <dbReference type="SAM" id="MobiDB-lite"/>
    </source>
</evidence>
<dbReference type="KEGG" id="parb:CJU94_13530"/>
<dbReference type="InterPro" id="IPR000642">
    <property type="entry name" value="Peptidase_M41"/>
</dbReference>
<dbReference type="GO" id="GO:0005886">
    <property type="term" value="C:plasma membrane"/>
    <property type="evidence" value="ECO:0007669"/>
    <property type="project" value="UniProtKB-SubCell"/>
</dbReference>
<proteinExistence type="inferred from homology"/>
<evidence type="ECO:0000256" key="2">
    <source>
        <dbReference type="ARBA" id="ARBA00010044"/>
    </source>
</evidence>
<feature type="binding site" evidence="14">
    <location>
        <begin position="210"/>
        <end position="217"/>
    </location>
    <ligand>
        <name>ATP</name>
        <dbReference type="ChEBI" id="CHEBI:30616"/>
    </ligand>
</feature>
<dbReference type="GO" id="GO:0006508">
    <property type="term" value="P:proteolysis"/>
    <property type="evidence" value="ECO:0007669"/>
    <property type="project" value="UniProtKB-KW"/>
</dbReference>
<evidence type="ECO:0000256" key="14">
    <source>
        <dbReference type="HAMAP-Rule" id="MF_01458"/>
    </source>
</evidence>
<comment type="similarity">
    <text evidence="15">Belongs to the AAA ATPase family.</text>
</comment>
<evidence type="ECO:0000256" key="15">
    <source>
        <dbReference type="RuleBase" id="RU003651"/>
    </source>
</evidence>
<evidence type="ECO:0000259" key="17">
    <source>
        <dbReference type="SMART" id="SM00382"/>
    </source>
</evidence>
<comment type="subcellular location">
    <subcellularLocation>
        <location evidence="14">Cell membrane</location>
        <topology evidence="14">Multi-pass membrane protein</topology>
        <orientation evidence="14">Cytoplasmic side</orientation>
    </subcellularLocation>
    <subcellularLocation>
        <location evidence="1">Membrane</location>
    </subcellularLocation>
</comment>
<keyword evidence="18" id="KW-0132">Cell division</keyword>
<dbReference type="InterPro" id="IPR003959">
    <property type="entry name" value="ATPase_AAA_core"/>
</dbReference>
<name>A0A248VNG7_9BURK</name>
<feature type="binding site" evidence="14">
    <location>
        <position position="436"/>
    </location>
    <ligand>
        <name>Zn(2+)</name>
        <dbReference type="ChEBI" id="CHEBI:29105"/>
        <note>catalytic</note>
    </ligand>
</feature>
<evidence type="ECO:0000256" key="11">
    <source>
        <dbReference type="ARBA" id="ARBA00023049"/>
    </source>
</evidence>
<comment type="function">
    <text evidence="14">Acts as a processive, ATP-dependent zinc metallopeptidase for both cytoplasmic and membrane proteins. Plays a role in the quality control of integral membrane proteins.</text>
</comment>
<comment type="similarity">
    <text evidence="13 14">In the central section; belongs to the AAA ATPase family.</text>
</comment>
<dbReference type="Proteomes" id="UP000215158">
    <property type="component" value="Chromosome 1"/>
</dbReference>
<keyword evidence="5 14" id="KW-0479">Metal-binding</keyword>
<dbReference type="InterPro" id="IPR003593">
    <property type="entry name" value="AAA+_ATPase"/>
</dbReference>
<dbReference type="GO" id="GO:0016887">
    <property type="term" value="F:ATP hydrolysis activity"/>
    <property type="evidence" value="ECO:0007669"/>
    <property type="project" value="UniProtKB-UniRule"/>
</dbReference>
<evidence type="ECO:0000256" key="7">
    <source>
        <dbReference type="ARBA" id="ARBA00022801"/>
    </source>
</evidence>
<dbReference type="PANTHER" id="PTHR23076">
    <property type="entry name" value="METALLOPROTEASE M41 FTSH"/>
    <property type="match status" value="1"/>
</dbReference>
<keyword evidence="19" id="KW-1185">Reference proteome</keyword>
<comment type="similarity">
    <text evidence="2 14">In the C-terminal section; belongs to the peptidase M41 family.</text>
</comment>
<dbReference type="OrthoDB" id="9809379at2"/>
<dbReference type="InterPro" id="IPR003960">
    <property type="entry name" value="ATPase_AAA_CS"/>
</dbReference>
<feature type="binding site" evidence="14">
    <location>
        <position position="509"/>
    </location>
    <ligand>
        <name>Zn(2+)</name>
        <dbReference type="ChEBI" id="CHEBI:29105"/>
        <note>catalytic</note>
    </ligand>
</feature>
<dbReference type="GO" id="GO:0030163">
    <property type="term" value="P:protein catabolic process"/>
    <property type="evidence" value="ECO:0007669"/>
    <property type="project" value="UniProtKB-UniRule"/>
</dbReference>
<dbReference type="EC" id="3.4.24.-" evidence="14"/>
<dbReference type="InterPro" id="IPR027417">
    <property type="entry name" value="P-loop_NTPase"/>
</dbReference>
<feature type="region of interest" description="Disordered" evidence="16">
    <location>
        <begin position="618"/>
        <end position="655"/>
    </location>
</feature>
<evidence type="ECO:0000313" key="19">
    <source>
        <dbReference type="Proteomes" id="UP000215158"/>
    </source>
</evidence>
<dbReference type="PROSITE" id="PS00674">
    <property type="entry name" value="AAA"/>
    <property type="match status" value="1"/>
</dbReference>
<keyword evidence="10 14" id="KW-1133">Transmembrane helix</keyword>
<keyword evidence="12 14" id="KW-0472">Membrane</keyword>
<reference evidence="18 19" key="1">
    <citation type="submission" date="2017-08" db="EMBL/GenBank/DDBJ databases">
        <title>Identification and genetic characteristics of simultaneous BTEX- and naphthalene-degrading Paraburkholderia sp. BN5 isolated from petroleum-contaminated soil.</title>
        <authorList>
            <person name="Lee Y."/>
            <person name="Jeon C.O."/>
        </authorList>
    </citation>
    <scope>NUCLEOTIDE SEQUENCE [LARGE SCALE GENOMIC DNA]</scope>
    <source>
        <strain evidence="18 19">BN5</strain>
    </source>
</reference>
<gene>
    <name evidence="14" type="primary">ftsH</name>
    <name evidence="18" type="ORF">CJU94_13530</name>
</gene>
<dbReference type="GO" id="GO:0051301">
    <property type="term" value="P:cell division"/>
    <property type="evidence" value="ECO:0007669"/>
    <property type="project" value="UniProtKB-KW"/>
</dbReference>
<dbReference type="GO" id="GO:0005524">
    <property type="term" value="F:ATP binding"/>
    <property type="evidence" value="ECO:0007669"/>
    <property type="project" value="UniProtKB-UniRule"/>
</dbReference>
<evidence type="ECO:0000256" key="1">
    <source>
        <dbReference type="ARBA" id="ARBA00004370"/>
    </source>
</evidence>
<dbReference type="HAMAP" id="MF_01458">
    <property type="entry name" value="FtsH"/>
    <property type="match status" value="1"/>
</dbReference>
<protein>
    <recommendedName>
        <fullName evidence="14">ATP-dependent zinc metalloprotease FtsH</fullName>
        <ecNumber evidence="14">3.4.24.-</ecNumber>
    </recommendedName>
</protein>
<feature type="binding site" evidence="14">
    <location>
        <position position="432"/>
    </location>
    <ligand>
        <name>Zn(2+)</name>
        <dbReference type="ChEBI" id="CHEBI:29105"/>
        <note>catalytic</note>
    </ligand>
</feature>
<dbReference type="FunFam" id="3.40.50.300:FF:000001">
    <property type="entry name" value="ATP-dependent zinc metalloprotease FtsH"/>
    <property type="match status" value="1"/>
</dbReference>
<keyword evidence="11 14" id="KW-0482">Metalloprotease</keyword>
<evidence type="ECO:0000256" key="4">
    <source>
        <dbReference type="ARBA" id="ARBA00022692"/>
    </source>
</evidence>
<keyword evidence="6 14" id="KW-0547">Nucleotide-binding</keyword>
<evidence type="ECO:0000256" key="9">
    <source>
        <dbReference type="ARBA" id="ARBA00022840"/>
    </source>
</evidence>
<dbReference type="GO" id="GO:0004222">
    <property type="term" value="F:metalloendopeptidase activity"/>
    <property type="evidence" value="ECO:0007669"/>
    <property type="project" value="InterPro"/>
</dbReference>
<comment type="cofactor">
    <cofactor evidence="14">
        <name>Zn(2+)</name>
        <dbReference type="ChEBI" id="CHEBI:29105"/>
    </cofactor>
    <text evidence="14">Binds 1 zinc ion per subunit.</text>
</comment>
<evidence type="ECO:0000256" key="12">
    <source>
        <dbReference type="ARBA" id="ARBA00023136"/>
    </source>
</evidence>